<protein>
    <submittedName>
        <fullName evidence="1">Uncharacterized protein</fullName>
    </submittedName>
</protein>
<dbReference type="AlphaFoldDB" id="A0A2G9RA49"/>
<dbReference type="OrthoDB" id="9908776at2759"/>
<evidence type="ECO:0000313" key="1">
    <source>
        <dbReference type="EMBL" id="PIO24746.1"/>
    </source>
</evidence>
<proteinExistence type="predicted"/>
<reference evidence="2" key="1">
    <citation type="journal article" date="2017" name="Nat. Commun.">
        <title>The North American bullfrog draft genome provides insight into hormonal regulation of long noncoding RNA.</title>
        <authorList>
            <person name="Hammond S.A."/>
            <person name="Warren R.L."/>
            <person name="Vandervalk B.P."/>
            <person name="Kucuk E."/>
            <person name="Khan H."/>
            <person name="Gibb E.A."/>
            <person name="Pandoh P."/>
            <person name="Kirk H."/>
            <person name="Zhao Y."/>
            <person name="Jones M."/>
            <person name="Mungall A.J."/>
            <person name="Coope R."/>
            <person name="Pleasance S."/>
            <person name="Moore R.A."/>
            <person name="Holt R.A."/>
            <person name="Round J.M."/>
            <person name="Ohora S."/>
            <person name="Walle B.V."/>
            <person name="Veldhoen N."/>
            <person name="Helbing C.C."/>
            <person name="Birol I."/>
        </authorList>
    </citation>
    <scope>NUCLEOTIDE SEQUENCE [LARGE SCALE GENOMIC DNA]</scope>
</reference>
<sequence length="142" mass="16138">MTLCDTFLPFGRDQLHFPSPWLTYFQAVKSTGTVFVRDSSMVHPLAILLMTDSSITCQDYGQQMVVYLSDSDLLKLESDSRTIELLGALRQALRNMVERNLSDRLSLLPADEEHQYTQLLSIVVDLLNSTAYCFRNPSEAEQ</sequence>
<accession>A0A2G9RA49</accession>
<keyword evidence="2" id="KW-1185">Reference proteome</keyword>
<evidence type="ECO:0000313" key="2">
    <source>
        <dbReference type="Proteomes" id="UP000228934"/>
    </source>
</evidence>
<organism evidence="1 2">
    <name type="scientific">Aquarana catesbeiana</name>
    <name type="common">American bullfrog</name>
    <name type="synonym">Rana catesbeiana</name>
    <dbReference type="NCBI Taxonomy" id="8400"/>
    <lineage>
        <taxon>Eukaryota</taxon>
        <taxon>Metazoa</taxon>
        <taxon>Chordata</taxon>
        <taxon>Craniata</taxon>
        <taxon>Vertebrata</taxon>
        <taxon>Euteleostomi</taxon>
        <taxon>Amphibia</taxon>
        <taxon>Batrachia</taxon>
        <taxon>Anura</taxon>
        <taxon>Neobatrachia</taxon>
        <taxon>Ranoidea</taxon>
        <taxon>Ranidae</taxon>
        <taxon>Aquarana</taxon>
    </lineage>
</organism>
<gene>
    <name evidence="1" type="ORF">AB205_0030080</name>
</gene>
<dbReference type="Proteomes" id="UP000228934">
    <property type="component" value="Unassembled WGS sequence"/>
</dbReference>
<name>A0A2G9RA49_AQUCT</name>
<dbReference type="EMBL" id="KV955311">
    <property type="protein sequence ID" value="PIO24746.1"/>
    <property type="molecule type" value="Genomic_DNA"/>
</dbReference>